<protein>
    <submittedName>
        <fullName evidence="2">(Mediterranean fruit fly) hypothetical protein</fullName>
    </submittedName>
</protein>
<evidence type="ECO:0000313" key="3">
    <source>
        <dbReference type="Proteomes" id="UP000606786"/>
    </source>
</evidence>
<dbReference type="AlphaFoldDB" id="A0A811VHX9"/>
<proteinExistence type="predicted"/>
<comment type="caution">
    <text evidence="2">The sequence shown here is derived from an EMBL/GenBank/DDBJ whole genome shotgun (WGS) entry which is preliminary data.</text>
</comment>
<name>A0A811VHX9_CERCA</name>
<dbReference type="EMBL" id="CAJHJT010000056">
    <property type="protein sequence ID" value="CAD7014900.1"/>
    <property type="molecule type" value="Genomic_DNA"/>
</dbReference>
<gene>
    <name evidence="2" type="ORF">CCAP1982_LOCUS22864</name>
</gene>
<feature type="non-terminal residue" evidence="2">
    <location>
        <position position="1"/>
    </location>
</feature>
<keyword evidence="3" id="KW-1185">Reference proteome</keyword>
<evidence type="ECO:0000256" key="1">
    <source>
        <dbReference type="SAM" id="MobiDB-lite"/>
    </source>
</evidence>
<reference evidence="2" key="1">
    <citation type="submission" date="2020-11" db="EMBL/GenBank/DDBJ databases">
        <authorList>
            <person name="Whitehead M."/>
        </authorList>
    </citation>
    <scope>NUCLEOTIDE SEQUENCE</scope>
    <source>
        <strain evidence="2">EGII</strain>
    </source>
</reference>
<sequence length="85" mass="9908">TREQAHLLTGHACEERPSATSVSVMRKFENLRSSQERILQVRRKVYSDKWENGETTTGKQQQQQQQQRRELKFMTSAIDDGNANE</sequence>
<dbReference type="Proteomes" id="UP000606786">
    <property type="component" value="Unassembled WGS sequence"/>
</dbReference>
<accession>A0A811VHX9</accession>
<evidence type="ECO:0000313" key="2">
    <source>
        <dbReference type="EMBL" id="CAD7014900.1"/>
    </source>
</evidence>
<organism evidence="2 3">
    <name type="scientific">Ceratitis capitata</name>
    <name type="common">Mediterranean fruit fly</name>
    <name type="synonym">Tephritis capitata</name>
    <dbReference type="NCBI Taxonomy" id="7213"/>
    <lineage>
        <taxon>Eukaryota</taxon>
        <taxon>Metazoa</taxon>
        <taxon>Ecdysozoa</taxon>
        <taxon>Arthropoda</taxon>
        <taxon>Hexapoda</taxon>
        <taxon>Insecta</taxon>
        <taxon>Pterygota</taxon>
        <taxon>Neoptera</taxon>
        <taxon>Endopterygota</taxon>
        <taxon>Diptera</taxon>
        <taxon>Brachycera</taxon>
        <taxon>Muscomorpha</taxon>
        <taxon>Tephritoidea</taxon>
        <taxon>Tephritidae</taxon>
        <taxon>Ceratitis</taxon>
        <taxon>Ceratitis</taxon>
    </lineage>
</organism>
<feature type="region of interest" description="Disordered" evidence="1">
    <location>
        <begin position="49"/>
        <end position="85"/>
    </location>
</feature>